<keyword evidence="4 8" id="KW-0812">Transmembrane</keyword>
<keyword evidence="3 8" id="KW-1134">Transmembrane beta strand</keyword>
<comment type="similarity">
    <text evidence="8 9">Belongs to the TonB-dependent receptor family.</text>
</comment>
<keyword evidence="2 8" id="KW-0813">Transport</keyword>
<feature type="domain" description="TonB-dependent receptor-like beta-barrel" evidence="11">
    <location>
        <begin position="229"/>
        <end position="638"/>
    </location>
</feature>
<sequence length="683" mass="75414">MKYLPVSWLSLMLLSLAPLSQVIADPLSAHMMEQITIKGRQTDLLGLASSASEGVIGNSEIADRPLLRTGEVLEFIPGMVVTQHSGSGKANQYFLRGFNLDHGTDFATYVDGMPVNMRSHGHGQGYTDLNFIMPEVIAQIDYQKGAYHANSGDFSSAGTARFGIQNRTSKTAALTLGQHGYSRLLGKGSSAAGKGNMLLAAELQQYTGPWTDVDENVDKVNLLARYSQNVGAGQLALTMMAYDNSWNSADQIPQRAVVQGLIDSFGSLDTDLGGNSSRYSLSASWYSDAWQWNAYAIQAKMDLWSNFTYFLNDPVNGDQFEQVDDRWIYGGELSHHWHHQVGEFAVEHVAGTQLRYDDIAEVGLYNTAKRQRLSSVRSDAVEQGSVALFSQTTLQLNSDWSAHLGIRYDYVDADVTSDLALNGGSVSDGIASLKTGLSYQFAANWQAYINAGQGFHSNDARGATTTVDPVSGDSVAPLNLLVRSNGAELGLRFFDYSALNASVALWYLEMDSELLYVGDAGTNEPSRASRRFGVEVAAYYWFNSNWSIDAELALTRSRFSQNSPEEGNYVDGALPVVASLGVIYKADSPWQLSLRLRHFGKRTLDSYNRQRSGTSTVLNGGYQYQWQNWQLGFELLNLLDSNDSDIDYFYASRLTDEPAEGVEDRHSHPMEPRSARLTIRYQF</sequence>
<reference evidence="14" key="1">
    <citation type="journal article" date="2019" name="Int. J. Syst. Evol. Microbiol.">
        <title>The Global Catalogue of Microorganisms (GCM) 10K type strain sequencing project: providing services to taxonomists for standard genome sequencing and annotation.</title>
        <authorList>
            <consortium name="The Broad Institute Genomics Platform"/>
            <consortium name="The Broad Institute Genome Sequencing Center for Infectious Disease"/>
            <person name="Wu L."/>
            <person name="Ma J."/>
        </authorList>
    </citation>
    <scope>NUCLEOTIDE SEQUENCE [LARGE SCALE GENOMIC DNA]</scope>
    <source>
        <strain evidence="14">JCM 14331</strain>
    </source>
</reference>
<keyword evidence="5 9" id="KW-0798">TonB box</keyword>
<dbReference type="EMBL" id="BAAAEO010000004">
    <property type="protein sequence ID" value="GAA0556822.1"/>
    <property type="molecule type" value="Genomic_DNA"/>
</dbReference>
<dbReference type="PROSITE" id="PS52016">
    <property type="entry name" value="TONB_DEPENDENT_REC_3"/>
    <property type="match status" value="1"/>
</dbReference>
<name>A0ABP3P0H1_9GAMM</name>
<evidence type="ECO:0000313" key="14">
    <source>
        <dbReference type="Proteomes" id="UP001501169"/>
    </source>
</evidence>
<comment type="caution">
    <text evidence="13">The sequence shown here is derived from an EMBL/GenBank/DDBJ whole genome shotgun (WGS) entry which is preliminary data.</text>
</comment>
<evidence type="ECO:0000256" key="9">
    <source>
        <dbReference type="RuleBase" id="RU003357"/>
    </source>
</evidence>
<dbReference type="InterPro" id="IPR037066">
    <property type="entry name" value="Plug_dom_sf"/>
</dbReference>
<evidence type="ECO:0000256" key="2">
    <source>
        <dbReference type="ARBA" id="ARBA00022448"/>
    </source>
</evidence>
<dbReference type="PANTHER" id="PTHR30069:SF36">
    <property type="entry name" value="BLL6948 PROTEIN"/>
    <property type="match status" value="1"/>
</dbReference>
<comment type="subcellular location">
    <subcellularLocation>
        <location evidence="1 8">Cell outer membrane</location>
        <topology evidence="1 8">Multi-pass membrane protein</topology>
    </subcellularLocation>
</comment>
<dbReference type="Proteomes" id="UP001501169">
    <property type="component" value="Unassembled WGS sequence"/>
</dbReference>
<evidence type="ECO:0000256" key="4">
    <source>
        <dbReference type="ARBA" id="ARBA00022692"/>
    </source>
</evidence>
<proteinExistence type="inferred from homology"/>
<accession>A0ABP3P0H1</accession>
<feature type="chain" id="PRO_5046846957" evidence="10">
    <location>
        <begin position="25"/>
        <end position="683"/>
    </location>
</feature>
<dbReference type="SUPFAM" id="SSF56935">
    <property type="entry name" value="Porins"/>
    <property type="match status" value="1"/>
</dbReference>
<dbReference type="Gene3D" id="2.170.130.10">
    <property type="entry name" value="TonB-dependent receptor, plug domain"/>
    <property type="match status" value="1"/>
</dbReference>
<evidence type="ECO:0000256" key="5">
    <source>
        <dbReference type="ARBA" id="ARBA00023077"/>
    </source>
</evidence>
<protein>
    <submittedName>
        <fullName evidence="13">TonB-dependent receptor</fullName>
    </submittedName>
</protein>
<evidence type="ECO:0000256" key="6">
    <source>
        <dbReference type="ARBA" id="ARBA00023136"/>
    </source>
</evidence>
<dbReference type="InterPro" id="IPR000531">
    <property type="entry name" value="Beta-barrel_TonB"/>
</dbReference>
<evidence type="ECO:0000259" key="12">
    <source>
        <dbReference type="Pfam" id="PF07715"/>
    </source>
</evidence>
<evidence type="ECO:0000256" key="3">
    <source>
        <dbReference type="ARBA" id="ARBA00022452"/>
    </source>
</evidence>
<keyword evidence="13" id="KW-0675">Receptor</keyword>
<keyword evidence="6 8" id="KW-0472">Membrane</keyword>
<feature type="signal peptide" evidence="10">
    <location>
        <begin position="1"/>
        <end position="24"/>
    </location>
</feature>
<dbReference type="Pfam" id="PF07715">
    <property type="entry name" value="Plug"/>
    <property type="match status" value="1"/>
</dbReference>
<keyword evidence="10" id="KW-0732">Signal</keyword>
<keyword evidence="14" id="KW-1185">Reference proteome</keyword>
<dbReference type="Gene3D" id="2.40.170.20">
    <property type="entry name" value="TonB-dependent receptor, beta-barrel domain"/>
    <property type="match status" value="1"/>
</dbReference>
<evidence type="ECO:0000256" key="7">
    <source>
        <dbReference type="ARBA" id="ARBA00023237"/>
    </source>
</evidence>
<evidence type="ECO:0000256" key="1">
    <source>
        <dbReference type="ARBA" id="ARBA00004571"/>
    </source>
</evidence>
<dbReference type="InterPro" id="IPR036942">
    <property type="entry name" value="Beta-barrel_TonB_sf"/>
</dbReference>
<keyword evidence="7 8" id="KW-0998">Cell outer membrane</keyword>
<evidence type="ECO:0000256" key="10">
    <source>
        <dbReference type="SAM" id="SignalP"/>
    </source>
</evidence>
<dbReference type="InterPro" id="IPR039426">
    <property type="entry name" value="TonB-dep_rcpt-like"/>
</dbReference>
<evidence type="ECO:0000256" key="8">
    <source>
        <dbReference type="PROSITE-ProRule" id="PRU01360"/>
    </source>
</evidence>
<evidence type="ECO:0000313" key="13">
    <source>
        <dbReference type="EMBL" id="GAA0556822.1"/>
    </source>
</evidence>
<dbReference type="InterPro" id="IPR012910">
    <property type="entry name" value="Plug_dom"/>
</dbReference>
<dbReference type="RefSeq" id="WP_226767663.1">
    <property type="nucleotide sequence ID" value="NZ_BAAAEO010000004.1"/>
</dbReference>
<dbReference type="Pfam" id="PF00593">
    <property type="entry name" value="TonB_dep_Rec_b-barrel"/>
    <property type="match status" value="1"/>
</dbReference>
<dbReference type="PANTHER" id="PTHR30069">
    <property type="entry name" value="TONB-DEPENDENT OUTER MEMBRANE RECEPTOR"/>
    <property type="match status" value="1"/>
</dbReference>
<organism evidence="13 14">
    <name type="scientific">Rheinheimera aquimaris</name>
    <dbReference type="NCBI Taxonomy" id="412437"/>
    <lineage>
        <taxon>Bacteria</taxon>
        <taxon>Pseudomonadati</taxon>
        <taxon>Pseudomonadota</taxon>
        <taxon>Gammaproteobacteria</taxon>
        <taxon>Chromatiales</taxon>
        <taxon>Chromatiaceae</taxon>
        <taxon>Rheinheimera</taxon>
    </lineage>
</organism>
<feature type="domain" description="TonB-dependent receptor plug" evidence="12">
    <location>
        <begin position="50"/>
        <end position="159"/>
    </location>
</feature>
<evidence type="ECO:0000259" key="11">
    <source>
        <dbReference type="Pfam" id="PF00593"/>
    </source>
</evidence>
<gene>
    <name evidence="13" type="ORF">GCM10009098_25880</name>
</gene>